<sequence length="187" mass="21568">MSPTCLLAVLLRAITTTRNPACHHPIPRRPSSSTVYHRRILFLLSITEGHLHQEKVEVLDELSLGFLLQPCLMHEWDCGVLGDAGQKNSDQNETEHVLDYVTRTVCCLRLDDIKELSFGQFFISLTAKDRYYERFLPNGVVFENTFSYAGFEQQPKKFLTPKILLLNIELELKYEKEEAEIRLSDPL</sequence>
<dbReference type="Proteomes" id="UP000026962">
    <property type="component" value="Chromosome 10"/>
</dbReference>
<accession>A0A0E0M5R0</accession>
<feature type="signal peptide" evidence="1">
    <location>
        <begin position="1"/>
        <end position="16"/>
    </location>
</feature>
<dbReference type="EnsemblPlants" id="OPUNC10G02730.3">
    <property type="protein sequence ID" value="OPUNC10G02730.3"/>
    <property type="gene ID" value="OPUNC10G02730"/>
</dbReference>
<dbReference type="InterPro" id="IPR027409">
    <property type="entry name" value="GroEL-like_apical_dom_sf"/>
</dbReference>
<keyword evidence="1" id="KW-0732">Signal</keyword>
<proteinExistence type="predicted"/>
<dbReference type="HOGENOM" id="CLU_1449856_0_0_1"/>
<dbReference type="Gramene" id="OPUNC10G02730.3">
    <property type="protein sequence ID" value="OPUNC10G02730.3"/>
    <property type="gene ID" value="OPUNC10G02730"/>
</dbReference>
<dbReference type="AlphaFoldDB" id="A0A0E0M5R0"/>
<name>A0A0E0M5R0_ORYPU</name>
<dbReference type="Gramene" id="OPUNC10G02730.1">
    <property type="protein sequence ID" value="OPUNC10G02730.1"/>
    <property type="gene ID" value="OPUNC10G02730"/>
</dbReference>
<evidence type="ECO:0000256" key="1">
    <source>
        <dbReference type="SAM" id="SignalP"/>
    </source>
</evidence>
<dbReference type="EnsemblPlants" id="OPUNC10G02730.2">
    <property type="protein sequence ID" value="OPUNC10G02730.2"/>
    <property type="gene ID" value="OPUNC10G02730"/>
</dbReference>
<dbReference type="Gramene" id="OPUNC10G02730.2">
    <property type="protein sequence ID" value="OPUNC10G02730.2"/>
    <property type="gene ID" value="OPUNC10G02730"/>
</dbReference>
<evidence type="ECO:0000313" key="2">
    <source>
        <dbReference type="EnsemblPlants" id="OPUNC10G02730.1"/>
    </source>
</evidence>
<reference evidence="2" key="1">
    <citation type="submission" date="2015-04" db="UniProtKB">
        <authorList>
            <consortium name="EnsemblPlants"/>
        </authorList>
    </citation>
    <scope>IDENTIFICATION</scope>
</reference>
<feature type="chain" id="PRO_5007398881" evidence="1">
    <location>
        <begin position="17"/>
        <end position="187"/>
    </location>
</feature>
<reference evidence="2" key="2">
    <citation type="submission" date="2018-05" db="EMBL/GenBank/DDBJ databases">
        <title>OpunRS2 (Oryza punctata Reference Sequence Version 2).</title>
        <authorList>
            <person name="Zhang J."/>
            <person name="Kudrna D."/>
            <person name="Lee S."/>
            <person name="Talag J."/>
            <person name="Welchert J."/>
            <person name="Wing R.A."/>
        </authorList>
    </citation>
    <scope>NUCLEOTIDE SEQUENCE [LARGE SCALE GENOMIC DNA]</scope>
</reference>
<dbReference type="SUPFAM" id="SSF52029">
    <property type="entry name" value="GroEL apical domain-like"/>
    <property type="match status" value="1"/>
</dbReference>
<organism evidence="2">
    <name type="scientific">Oryza punctata</name>
    <name type="common">Red rice</name>
    <dbReference type="NCBI Taxonomy" id="4537"/>
    <lineage>
        <taxon>Eukaryota</taxon>
        <taxon>Viridiplantae</taxon>
        <taxon>Streptophyta</taxon>
        <taxon>Embryophyta</taxon>
        <taxon>Tracheophyta</taxon>
        <taxon>Spermatophyta</taxon>
        <taxon>Magnoliopsida</taxon>
        <taxon>Liliopsida</taxon>
        <taxon>Poales</taxon>
        <taxon>Poaceae</taxon>
        <taxon>BOP clade</taxon>
        <taxon>Oryzoideae</taxon>
        <taxon>Oryzeae</taxon>
        <taxon>Oryzinae</taxon>
        <taxon>Oryza</taxon>
    </lineage>
</organism>
<dbReference type="STRING" id="4537.A0A0E0M5R0"/>
<keyword evidence="3" id="KW-1185">Reference proteome</keyword>
<dbReference type="Gene3D" id="3.50.7.10">
    <property type="entry name" value="GroEL"/>
    <property type="match status" value="1"/>
</dbReference>
<evidence type="ECO:0000313" key="3">
    <source>
        <dbReference type="Proteomes" id="UP000026962"/>
    </source>
</evidence>
<protein>
    <submittedName>
        <fullName evidence="2">Uncharacterized protein</fullName>
    </submittedName>
</protein>
<dbReference type="eggNOG" id="KOG0361">
    <property type="taxonomic scope" value="Eukaryota"/>
</dbReference>
<dbReference type="EnsemblPlants" id="OPUNC10G02730.1">
    <property type="protein sequence ID" value="OPUNC10G02730.1"/>
    <property type="gene ID" value="OPUNC10G02730"/>
</dbReference>